<evidence type="ECO:0000313" key="3">
    <source>
        <dbReference type="Proteomes" id="UP000054144"/>
    </source>
</evidence>
<dbReference type="AlphaFoldDB" id="A0A0D7AHH3"/>
<dbReference type="Proteomes" id="UP000054144">
    <property type="component" value="Unassembled WGS sequence"/>
</dbReference>
<dbReference type="SMART" id="SM00120">
    <property type="entry name" value="HX"/>
    <property type="match status" value="3"/>
</dbReference>
<reference evidence="2 3" key="1">
    <citation type="journal article" date="2015" name="Fungal Genet. Biol.">
        <title>Evolution of novel wood decay mechanisms in Agaricales revealed by the genome sequences of Fistulina hepatica and Cylindrobasidium torrendii.</title>
        <authorList>
            <person name="Floudas D."/>
            <person name="Held B.W."/>
            <person name="Riley R."/>
            <person name="Nagy L.G."/>
            <person name="Koehler G."/>
            <person name="Ransdell A.S."/>
            <person name="Younus H."/>
            <person name="Chow J."/>
            <person name="Chiniquy J."/>
            <person name="Lipzen A."/>
            <person name="Tritt A."/>
            <person name="Sun H."/>
            <person name="Haridas S."/>
            <person name="LaButti K."/>
            <person name="Ohm R.A."/>
            <person name="Kues U."/>
            <person name="Blanchette R.A."/>
            <person name="Grigoriev I.V."/>
            <person name="Minto R.E."/>
            <person name="Hibbett D.S."/>
        </authorList>
    </citation>
    <scope>NUCLEOTIDE SEQUENCE [LARGE SCALE GENOMIC DNA]</scope>
    <source>
        <strain evidence="2 3">ATCC 64428</strain>
    </source>
</reference>
<evidence type="ECO:0000313" key="2">
    <source>
        <dbReference type="EMBL" id="KIY49760.1"/>
    </source>
</evidence>
<organism evidence="2 3">
    <name type="scientific">Fistulina hepatica ATCC 64428</name>
    <dbReference type="NCBI Taxonomy" id="1128425"/>
    <lineage>
        <taxon>Eukaryota</taxon>
        <taxon>Fungi</taxon>
        <taxon>Dikarya</taxon>
        <taxon>Basidiomycota</taxon>
        <taxon>Agaricomycotina</taxon>
        <taxon>Agaricomycetes</taxon>
        <taxon>Agaricomycetidae</taxon>
        <taxon>Agaricales</taxon>
        <taxon>Fistulinaceae</taxon>
        <taxon>Fistulina</taxon>
    </lineage>
</organism>
<dbReference type="OrthoDB" id="6845681at2759"/>
<gene>
    <name evidence="2" type="ORF">FISHEDRAFT_17148</name>
</gene>
<dbReference type="EMBL" id="KN881721">
    <property type="protein sequence ID" value="KIY49760.1"/>
    <property type="molecule type" value="Genomic_DNA"/>
</dbReference>
<feature type="non-terminal residue" evidence="2">
    <location>
        <position position="1"/>
    </location>
</feature>
<dbReference type="InterPro" id="IPR018487">
    <property type="entry name" value="Hemopexin-like_repeat"/>
</dbReference>
<dbReference type="Gene3D" id="2.110.10.10">
    <property type="entry name" value="Hemopexin-like domain"/>
    <property type="match status" value="1"/>
</dbReference>
<feature type="non-terminal residue" evidence="2">
    <location>
        <position position="212"/>
    </location>
</feature>
<feature type="repeat" description="Hemopexin" evidence="1">
    <location>
        <begin position="103"/>
        <end position="153"/>
    </location>
</feature>
<proteinExistence type="predicted"/>
<name>A0A0D7AHH3_9AGAR</name>
<dbReference type="SUPFAM" id="SSF50923">
    <property type="entry name" value="Hemopexin-like domain"/>
    <property type="match status" value="1"/>
</dbReference>
<dbReference type="InterPro" id="IPR036375">
    <property type="entry name" value="Hemopexin-like_dom_sf"/>
</dbReference>
<keyword evidence="3" id="KW-1185">Reference proteome</keyword>
<evidence type="ECO:0008006" key="4">
    <source>
        <dbReference type="Google" id="ProtNLM"/>
    </source>
</evidence>
<sequence>YFFCYNMYAAIDIEPGSTNDTIAWGPKTLVDNWPSLVQANFGFVDAVLPNPDKKEEMYFFFREKYALINIEPGASFYRTTKNHIVNGPKDISTDWPSLKEANFTTVDAVLPSPMNKYQAYFFSGERYALIQFEPVNDFLVNGPKPITSEWPSLAKAGFKTVDAILPHPDDAYKAYVFSDAKYVLIRFQPGAVDDEIINGPEEVRAKWPSLVE</sequence>
<protein>
    <recommendedName>
        <fullName evidence="4">Hemopexin</fullName>
    </recommendedName>
</protein>
<accession>A0A0D7AHH3</accession>
<evidence type="ECO:0000256" key="1">
    <source>
        <dbReference type="PROSITE-ProRule" id="PRU01011"/>
    </source>
</evidence>
<dbReference type="PROSITE" id="PS51642">
    <property type="entry name" value="HEMOPEXIN_2"/>
    <property type="match status" value="1"/>
</dbReference>